<dbReference type="InterPro" id="IPR012132">
    <property type="entry name" value="GMC_OxRdtase"/>
</dbReference>
<keyword evidence="9" id="KW-1185">Reference proteome</keyword>
<evidence type="ECO:0000256" key="3">
    <source>
        <dbReference type="ARBA" id="ARBA00022630"/>
    </source>
</evidence>
<evidence type="ECO:0000256" key="2">
    <source>
        <dbReference type="ARBA" id="ARBA00010790"/>
    </source>
</evidence>
<sequence length="545" mass="59453">MDYDYIIVGGGPAGCVLANRLSEDASIKVLLLEAGGSDWNPLFHMPAGFAKMTKGVASWGWETVPQKHLKNRVLRYTQAKVIGGGSSINAQIYTRGNAADYDLWAGEDGCTGWDYRHVLPYFKRAEDNQRFNDDFHSYGGPLGVSMPSAPLPICDAYIRAGQELGIPYNPDFNGREQAGVGFYQLTQRNRRRSSASLAYLATIRDRKNLSVRMNAPVRNIELEKTRVTGVTLMSGEVLRANREVIVSSGAIGSPKLLLQSGIGPADHLKKAGVAVKHDLPGVGENMQDHLDLFVIAECTGDHTYDGVAKLHRTLGAGLQYILLRSGPVASSLFETGGFWYADPDARSPDIQFHLGLGSGIEAGVEKLKNAGVTLNSAYLHPRSRGTVRLASNDPAAAPLIDPNYWSDPHDRKMSLEGLKIAREIMSQDALKPYVMAERLPGPKVVSDDDLFDYACANAKTDHHPVGTCKMGTDAMAVVDLDLKVRGLEGLRVCDSSIMPRVPSCNTNAPTIMIGEKGADIIRGRDPLPPVVFSWEKNEQKRRARI</sequence>
<dbReference type="SUPFAM" id="SSF51905">
    <property type="entry name" value="FAD/NAD(P)-binding domain"/>
    <property type="match status" value="1"/>
</dbReference>
<dbReference type="SUPFAM" id="SSF54373">
    <property type="entry name" value="FAD-linked reductases, C-terminal domain"/>
    <property type="match status" value="1"/>
</dbReference>
<dbReference type="RefSeq" id="WP_207486289.1">
    <property type="nucleotide sequence ID" value="NZ_JADIJS010000001.1"/>
</dbReference>
<evidence type="ECO:0000313" key="8">
    <source>
        <dbReference type="EMBL" id="MBO1038200.1"/>
    </source>
</evidence>
<organism evidence="8 9">
    <name type="scientific">Brucella pituitosa</name>
    <dbReference type="NCBI Taxonomy" id="571256"/>
    <lineage>
        <taxon>Bacteria</taxon>
        <taxon>Pseudomonadati</taxon>
        <taxon>Pseudomonadota</taxon>
        <taxon>Alphaproteobacteria</taxon>
        <taxon>Hyphomicrobiales</taxon>
        <taxon>Brucellaceae</taxon>
        <taxon>Brucella/Ochrobactrum group</taxon>
        <taxon>Brucella</taxon>
    </lineage>
</organism>
<proteinExistence type="inferred from homology"/>
<dbReference type="PROSITE" id="PS00624">
    <property type="entry name" value="GMC_OXRED_2"/>
    <property type="match status" value="1"/>
</dbReference>
<evidence type="ECO:0000256" key="4">
    <source>
        <dbReference type="ARBA" id="ARBA00022827"/>
    </source>
</evidence>
<dbReference type="PIRSF" id="PIRSF000137">
    <property type="entry name" value="Alcohol_oxidase"/>
    <property type="match status" value="1"/>
</dbReference>
<accession>A0ABS3JU52</accession>
<dbReference type="Gene3D" id="3.50.50.60">
    <property type="entry name" value="FAD/NAD(P)-binding domain"/>
    <property type="match status" value="1"/>
</dbReference>
<dbReference type="Pfam" id="PF00732">
    <property type="entry name" value="GMC_oxred_N"/>
    <property type="match status" value="1"/>
</dbReference>
<dbReference type="InterPro" id="IPR036188">
    <property type="entry name" value="FAD/NAD-bd_sf"/>
</dbReference>
<gene>
    <name evidence="8" type="ORF">IPV26_00815</name>
</gene>
<feature type="domain" description="Glucose-methanol-choline oxidoreductase N-terminal" evidence="7">
    <location>
        <begin position="249"/>
        <end position="263"/>
    </location>
</feature>
<name>A0ABS3JU52_9HYPH</name>
<evidence type="ECO:0000313" key="9">
    <source>
        <dbReference type="Proteomes" id="UP000718278"/>
    </source>
</evidence>
<dbReference type="PROSITE" id="PS00623">
    <property type="entry name" value="GMC_OXRED_1"/>
    <property type="match status" value="1"/>
</dbReference>
<dbReference type="PANTHER" id="PTHR11552">
    <property type="entry name" value="GLUCOSE-METHANOL-CHOLINE GMC OXIDOREDUCTASE"/>
    <property type="match status" value="1"/>
</dbReference>
<reference evidence="8 9" key="1">
    <citation type="submission" date="2020-10" db="EMBL/GenBank/DDBJ databases">
        <title>Genomic characterization of underground lake bacteria from Wind Cave National Park: Insight into the archetypical LuxI/LuxR and identification of LuxR solos.</title>
        <authorList>
            <person name="Wengert P.C."/>
            <person name="Savka M.A."/>
        </authorList>
    </citation>
    <scope>NUCLEOTIDE SEQUENCE [LARGE SCALE GENOMIC DNA]</scope>
    <source>
        <strain evidence="8 9">SD316</strain>
    </source>
</reference>
<dbReference type="Proteomes" id="UP000718278">
    <property type="component" value="Unassembled WGS sequence"/>
</dbReference>
<dbReference type="Pfam" id="PF05199">
    <property type="entry name" value="GMC_oxred_C"/>
    <property type="match status" value="1"/>
</dbReference>
<dbReference type="InterPro" id="IPR007867">
    <property type="entry name" value="GMC_OxRtase_C"/>
</dbReference>
<evidence type="ECO:0000259" key="7">
    <source>
        <dbReference type="PROSITE" id="PS00624"/>
    </source>
</evidence>
<evidence type="ECO:0000256" key="1">
    <source>
        <dbReference type="ARBA" id="ARBA00001974"/>
    </source>
</evidence>
<comment type="cofactor">
    <cofactor evidence="1">
        <name>FAD</name>
        <dbReference type="ChEBI" id="CHEBI:57692"/>
    </cofactor>
</comment>
<feature type="domain" description="Glucose-methanol-choline oxidoreductase N-terminal" evidence="6">
    <location>
        <begin position="79"/>
        <end position="102"/>
    </location>
</feature>
<comment type="caution">
    <text evidence="8">The sequence shown here is derived from an EMBL/GenBank/DDBJ whole genome shotgun (WGS) entry which is preliminary data.</text>
</comment>
<dbReference type="InterPro" id="IPR000172">
    <property type="entry name" value="GMC_OxRdtase_N"/>
</dbReference>
<keyword evidence="3 5" id="KW-0285">Flavoprotein</keyword>
<protein>
    <submittedName>
        <fullName evidence="8">GMC family oxidoreductase N-terminal domain-containing protein</fullName>
    </submittedName>
</protein>
<evidence type="ECO:0000259" key="6">
    <source>
        <dbReference type="PROSITE" id="PS00623"/>
    </source>
</evidence>
<evidence type="ECO:0000256" key="5">
    <source>
        <dbReference type="RuleBase" id="RU003968"/>
    </source>
</evidence>
<keyword evidence="4 5" id="KW-0274">FAD</keyword>
<comment type="similarity">
    <text evidence="2 5">Belongs to the GMC oxidoreductase family.</text>
</comment>
<dbReference type="PANTHER" id="PTHR11552:SF147">
    <property type="entry name" value="CHOLINE DEHYDROGENASE, MITOCHONDRIAL"/>
    <property type="match status" value="1"/>
</dbReference>
<dbReference type="EMBL" id="JADIJS010000001">
    <property type="protein sequence ID" value="MBO1038200.1"/>
    <property type="molecule type" value="Genomic_DNA"/>
</dbReference>
<dbReference type="Gene3D" id="3.30.560.10">
    <property type="entry name" value="Glucose Oxidase, domain 3"/>
    <property type="match status" value="1"/>
</dbReference>